<protein>
    <submittedName>
        <fullName evidence="1">Uncharacterized protein</fullName>
    </submittedName>
</protein>
<organism evidence="1 2">
    <name type="scientific">Edwardsiella tarda ATCC 23685</name>
    <dbReference type="NCBI Taxonomy" id="500638"/>
    <lineage>
        <taxon>Bacteria</taxon>
        <taxon>Pseudomonadati</taxon>
        <taxon>Pseudomonadota</taxon>
        <taxon>Gammaproteobacteria</taxon>
        <taxon>Enterobacterales</taxon>
        <taxon>Hafniaceae</taxon>
        <taxon>Edwardsiella</taxon>
    </lineage>
</organism>
<comment type="caution">
    <text evidence="1">The sequence shown here is derived from an EMBL/GenBank/DDBJ whole genome shotgun (WGS) entry which is preliminary data.</text>
</comment>
<evidence type="ECO:0000313" key="2">
    <source>
        <dbReference type="Proteomes" id="UP000003692"/>
    </source>
</evidence>
<dbReference type="Proteomes" id="UP000003692">
    <property type="component" value="Unassembled WGS sequence"/>
</dbReference>
<accession>D4F637</accession>
<evidence type="ECO:0000313" key="1">
    <source>
        <dbReference type="EMBL" id="EFE22777.1"/>
    </source>
</evidence>
<sequence>MHYSGKRSGYLSHHGVVRDTGLTHTICHHAVADPYLSGSNGIWKK</sequence>
<dbReference type="AlphaFoldDB" id="D4F637"/>
<dbReference type="HOGENOM" id="CLU_3209127_0_0_6"/>
<reference evidence="1 2" key="1">
    <citation type="submission" date="2010-02" db="EMBL/GenBank/DDBJ databases">
        <authorList>
            <person name="Weinstock G."/>
            <person name="Sodergren E."/>
            <person name="Clifton S."/>
            <person name="Fulton L."/>
            <person name="Fulton B."/>
            <person name="Courtney L."/>
            <person name="Fronick C."/>
            <person name="Harrison M."/>
            <person name="Strong C."/>
            <person name="Farmer C."/>
            <person name="Delahaunty K."/>
            <person name="Markovic C."/>
            <person name="Hall O."/>
            <person name="Minx P."/>
            <person name="Tomlinson C."/>
            <person name="Mitreva M."/>
            <person name="Nelson J."/>
            <person name="Hou S."/>
            <person name="Wollam A."/>
            <person name="Pepin K.H."/>
            <person name="Johnson M."/>
            <person name="Bhonagiri V."/>
            <person name="Zhang X."/>
            <person name="Suruliraj S."/>
            <person name="Warren W."/>
            <person name="Chinwalla A."/>
            <person name="Mardis E.R."/>
            <person name="Wilson R.K."/>
        </authorList>
    </citation>
    <scope>NUCLEOTIDE SEQUENCE [LARGE SCALE GENOMIC DNA]</scope>
    <source>
        <strain evidence="1 2">ATCC 23685</strain>
    </source>
</reference>
<name>D4F637_EDWTA</name>
<feature type="non-terminal residue" evidence="1">
    <location>
        <position position="45"/>
    </location>
</feature>
<dbReference type="EMBL" id="ADGK01000181">
    <property type="protein sequence ID" value="EFE22777.1"/>
    <property type="molecule type" value="Genomic_DNA"/>
</dbReference>
<gene>
    <name evidence="1" type="ORF">EDWATA_02217</name>
</gene>
<proteinExistence type="predicted"/>